<evidence type="ECO:0000259" key="2">
    <source>
        <dbReference type="SMART" id="SM01002"/>
    </source>
</evidence>
<feature type="domain" description="Alanine dehydrogenase/pyridine nucleotide transhydrogenase N-terminal" evidence="3">
    <location>
        <begin position="6"/>
        <end position="136"/>
    </location>
</feature>
<keyword evidence="1" id="KW-0560">Oxidoreductase</keyword>
<evidence type="ECO:0000313" key="5">
    <source>
        <dbReference type="Proteomes" id="UP000215215"/>
    </source>
</evidence>
<accession>A0A235BRB5</accession>
<dbReference type="AlphaFoldDB" id="A0A235BRB5"/>
<name>A0A235BRB5_UNCW3</name>
<dbReference type="SUPFAM" id="SSF52283">
    <property type="entry name" value="Formate/glycerate dehydrogenase catalytic domain-like"/>
    <property type="match status" value="1"/>
</dbReference>
<dbReference type="Pfam" id="PF01262">
    <property type="entry name" value="AlaDh_PNT_C"/>
    <property type="match status" value="1"/>
</dbReference>
<evidence type="ECO:0000256" key="1">
    <source>
        <dbReference type="ARBA" id="ARBA00023002"/>
    </source>
</evidence>
<dbReference type="SMART" id="SM01002">
    <property type="entry name" value="AlaDh_PNT_C"/>
    <property type="match status" value="1"/>
</dbReference>
<evidence type="ECO:0000313" key="4">
    <source>
        <dbReference type="EMBL" id="OYD14095.1"/>
    </source>
</evidence>
<protein>
    <recommendedName>
        <fullName evidence="6">Alanine dehydrogenase/pyridine nucleotide transhydrogenase N-terminal domain-containing protein</fullName>
    </recommendedName>
</protein>
<proteinExistence type="predicted"/>
<evidence type="ECO:0008006" key="6">
    <source>
        <dbReference type="Google" id="ProtNLM"/>
    </source>
</evidence>
<dbReference type="EMBL" id="NOZQ01000206">
    <property type="protein sequence ID" value="OYD14095.1"/>
    <property type="molecule type" value="Genomic_DNA"/>
</dbReference>
<dbReference type="PANTHER" id="PTHR11133:SF22">
    <property type="entry name" value="ALPHA-AMINOADIPIC SEMIALDEHYDE SYNTHASE, MITOCHONDRIAL"/>
    <property type="match status" value="1"/>
</dbReference>
<dbReference type="GO" id="GO:0005737">
    <property type="term" value="C:cytoplasm"/>
    <property type="evidence" value="ECO:0007669"/>
    <property type="project" value="TreeGrafter"/>
</dbReference>
<dbReference type="GO" id="GO:0019878">
    <property type="term" value="P:lysine biosynthetic process via aminoadipic acid"/>
    <property type="evidence" value="ECO:0007669"/>
    <property type="project" value="TreeGrafter"/>
</dbReference>
<dbReference type="GO" id="GO:0004753">
    <property type="term" value="F:saccharopine dehydrogenase activity"/>
    <property type="evidence" value="ECO:0007669"/>
    <property type="project" value="TreeGrafter"/>
</dbReference>
<organism evidence="4 5">
    <name type="scientific">candidate division WOR-3 bacterium JGI_Cruoil_03_44_89</name>
    <dbReference type="NCBI Taxonomy" id="1973748"/>
    <lineage>
        <taxon>Bacteria</taxon>
        <taxon>Bacteria division WOR-3</taxon>
    </lineage>
</organism>
<comment type="caution">
    <text evidence="4">The sequence shown here is derived from an EMBL/GenBank/DDBJ whole genome shotgun (WGS) entry which is preliminary data.</text>
</comment>
<gene>
    <name evidence="4" type="ORF">CH333_09020</name>
</gene>
<reference evidence="4 5" key="1">
    <citation type="submission" date="2017-07" db="EMBL/GenBank/DDBJ databases">
        <title>Recovery of genomes from metagenomes via a dereplication, aggregation, and scoring strategy.</title>
        <authorList>
            <person name="Sieber C.M."/>
            <person name="Probst A.J."/>
            <person name="Sharrar A."/>
            <person name="Thomas B.C."/>
            <person name="Hess M."/>
            <person name="Tringe S.G."/>
            <person name="Banfield J.F."/>
        </authorList>
    </citation>
    <scope>NUCLEOTIDE SEQUENCE [LARGE SCALE GENOMIC DNA]</scope>
    <source>
        <strain evidence="4">JGI_Cruoil_03_44_89</strain>
    </source>
</reference>
<dbReference type="Pfam" id="PF05222">
    <property type="entry name" value="AlaDh_PNT_N"/>
    <property type="match status" value="1"/>
</dbReference>
<feature type="domain" description="Alanine dehydrogenase/pyridine nucleotide transhydrogenase NAD(H)-binding" evidence="2">
    <location>
        <begin position="176"/>
        <end position="363"/>
    </location>
</feature>
<dbReference type="Proteomes" id="UP000215215">
    <property type="component" value="Unassembled WGS sequence"/>
</dbReference>
<evidence type="ECO:0000259" key="3">
    <source>
        <dbReference type="SMART" id="SM01003"/>
    </source>
</evidence>
<dbReference type="CDD" id="cd12189">
    <property type="entry name" value="LKR_SDH_like"/>
    <property type="match status" value="1"/>
</dbReference>
<dbReference type="PANTHER" id="PTHR11133">
    <property type="entry name" value="SACCHAROPINE DEHYDROGENASE"/>
    <property type="match status" value="1"/>
</dbReference>
<dbReference type="InterPro" id="IPR051168">
    <property type="entry name" value="AASS"/>
</dbReference>
<dbReference type="InterPro" id="IPR007886">
    <property type="entry name" value="AlaDH/PNT_N"/>
</dbReference>
<sequence>MKRLCGIRREDKNRWEARVPIVPSDMEELIKEEIEFYIQPSKIRAFGEDEFEEIGAHIEEDLSPCPVILGVKEMPAKFFKDGGTYIFFAHVIKGQKYNMPMLKRMMELGCNLIDYERILDEKGRRLVFFGRFAGLAGIIDTLWAFGQRLSLDGVKNPFSEIKKTHEYDSLEKAKGAIENIGDKIMKGGLPPSITPCIIGIAGYGHVSKGVQEILDILPIEEVTPEEIGKITGGGKKLYKVVFREDDMVEPVSQDDEFDLNDYYEHPEKYRSRFKRYLPYLSILMNCIYWDAKYPRLVKKDDLKRLFGEPGPRLKVIGDISCDIEGAIEATSHSTDPGMPVFTYDPRRDATSFGFEENGVVIMAVDNLPCELPRESSADFSGVVKKFVPAIMKADYSASFEKIELPGEIKRALILHKGKLTPDYKYLEQFVER</sequence>
<dbReference type="Gene3D" id="3.40.50.720">
    <property type="entry name" value="NAD(P)-binding Rossmann-like Domain"/>
    <property type="match status" value="2"/>
</dbReference>
<dbReference type="SMART" id="SM01003">
    <property type="entry name" value="AlaDh_PNT_N"/>
    <property type="match status" value="1"/>
</dbReference>
<dbReference type="InterPro" id="IPR007698">
    <property type="entry name" value="AlaDH/PNT_NAD(H)-bd"/>
</dbReference>